<reference evidence="5 6" key="1">
    <citation type="journal article" date="2001" name="J. Bacteriol.">
        <title>Genome sequence and comparative analysis of the solvent-producing bacterium Clostridium acetobutylicum.</title>
        <authorList>
            <person name="Nolling J."/>
            <person name="Breton G."/>
            <person name="Omelchenko M.V."/>
            <person name="Makarova K.S."/>
            <person name="Zeng Q."/>
            <person name="Gibson R."/>
            <person name="Lee H.M."/>
            <person name="Dubois J."/>
            <person name="Qiu D."/>
            <person name="Hitti J."/>
            <person name="Wolf Y.I."/>
            <person name="Tatusov R.L."/>
            <person name="Sabathe F."/>
            <person name="Doucette-Stamm L."/>
            <person name="Soucaille P."/>
            <person name="Daly M.J."/>
            <person name="Bennett G.N."/>
            <person name="Koonin E.V."/>
            <person name="Smith D.R."/>
        </authorList>
    </citation>
    <scope>NUCLEOTIDE SEQUENCE [LARGE SCALE GENOMIC DNA]</scope>
    <source>
        <strain evidence="6">ATCC 824 / DSM 792 / JCM 1419 / LMG 5710 / VKM B-1787</strain>
    </source>
</reference>
<protein>
    <submittedName>
        <fullName evidence="5">Enzyme of siderophore/surfactin biosynthesis</fullName>
    </submittedName>
</protein>
<dbReference type="Proteomes" id="UP000000814">
    <property type="component" value="Chromosome"/>
</dbReference>
<dbReference type="AlphaFoldDB" id="Q97HK5"/>
<evidence type="ECO:0000313" key="6">
    <source>
        <dbReference type="Proteomes" id="UP000000814"/>
    </source>
</evidence>
<dbReference type="PATRIC" id="fig|272562.8.peg.2213"/>
<dbReference type="GeneID" id="44998493"/>
<keyword evidence="2" id="KW-0808">Transferase</keyword>
<accession>Q97HK5</accession>
<dbReference type="PIR" id="B97147">
    <property type="entry name" value="B97147"/>
</dbReference>
<dbReference type="Gene3D" id="3.90.470.20">
    <property type="entry name" value="4'-phosphopantetheinyl transferase domain"/>
    <property type="match status" value="2"/>
</dbReference>
<dbReference type="Pfam" id="PF22624">
    <property type="entry name" value="AASDHPPT_N"/>
    <property type="match status" value="1"/>
</dbReference>
<dbReference type="GO" id="GO:0008897">
    <property type="term" value="F:holo-[acyl-carrier-protein] synthase activity"/>
    <property type="evidence" value="ECO:0007669"/>
    <property type="project" value="InterPro"/>
</dbReference>
<dbReference type="InterPro" id="IPR037143">
    <property type="entry name" value="4-PPantetheinyl_Trfase_dom_sf"/>
</dbReference>
<dbReference type="Pfam" id="PF01648">
    <property type="entry name" value="ACPS"/>
    <property type="match status" value="1"/>
</dbReference>
<keyword evidence="6" id="KW-1185">Reference proteome</keyword>
<dbReference type="KEGG" id="cac:CA_C2006"/>
<dbReference type="SUPFAM" id="SSF56214">
    <property type="entry name" value="4'-phosphopantetheinyl transferase"/>
    <property type="match status" value="2"/>
</dbReference>
<dbReference type="GO" id="GO:0000287">
    <property type="term" value="F:magnesium ion binding"/>
    <property type="evidence" value="ECO:0007669"/>
    <property type="project" value="InterPro"/>
</dbReference>
<feature type="domain" description="4'-phosphopantetheinyl transferase N-terminal" evidence="4">
    <location>
        <begin position="35"/>
        <end position="118"/>
    </location>
</feature>
<dbReference type="GO" id="GO:0019878">
    <property type="term" value="P:lysine biosynthetic process via aminoadipic acid"/>
    <property type="evidence" value="ECO:0007669"/>
    <property type="project" value="TreeGrafter"/>
</dbReference>
<dbReference type="HOGENOM" id="CLU_057011_4_4_9"/>
<evidence type="ECO:0000256" key="1">
    <source>
        <dbReference type="ARBA" id="ARBA00010990"/>
    </source>
</evidence>
<evidence type="ECO:0000259" key="4">
    <source>
        <dbReference type="Pfam" id="PF22624"/>
    </source>
</evidence>
<organism evidence="5 6">
    <name type="scientific">Clostridium acetobutylicum (strain ATCC 824 / DSM 792 / JCM 1419 / IAM 19013 / LMG 5710 / NBRC 13948 / NRRL B-527 / VKM B-1787 / 2291 / W)</name>
    <dbReference type="NCBI Taxonomy" id="272562"/>
    <lineage>
        <taxon>Bacteria</taxon>
        <taxon>Bacillati</taxon>
        <taxon>Bacillota</taxon>
        <taxon>Clostridia</taxon>
        <taxon>Eubacteriales</taxon>
        <taxon>Clostridiaceae</taxon>
        <taxon>Clostridium</taxon>
    </lineage>
</organism>
<dbReference type="GO" id="GO:0005829">
    <property type="term" value="C:cytosol"/>
    <property type="evidence" value="ECO:0007669"/>
    <property type="project" value="TreeGrafter"/>
</dbReference>
<comment type="similarity">
    <text evidence="1">Belongs to the P-Pant transferase superfamily. Gsp/Sfp/HetI/AcpT family.</text>
</comment>
<proteinExistence type="inferred from homology"/>
<evidence type="ECO:0000256" key="2">
    <source>
        <dbReference type="ARBA" id="ARBA00022679"/>
    </source>
</evidence>
<dbReference type="OrthoDB" id="9808281at2"/>
<dbReference type="InterPro" id="IPR055066">
    <property type="entry name" value="AASDHPPT_N"/>
</dbReference>
<name>Q97HK5_CLOAB</name>
<evidence type="ECO:0000259" key="3">
    <source>
        <dbReference type="Pfam" id="PF01648"/>
    </source>
</evidence>
<feature type="domain" description="4'-phosphopantetheinyl transferase" evidence="3">
    <location>
        <begin position="126"/>
        <end position="229"/>
    </location>
</feature>
<dbReference type="RefSeq" id="WP_010965306.1">
    <property type="nucleotide sequence ID" value="NC_003030.1"/>
</dbReference>
<dbReference type="PANTHER" id="PTHR12215">
    <property type="entry name" value="PHOSPHOPANTETHEINE TRANSFERASE"/>
    <property type="match status" value="1"/>
</dbReference>
<dbReference type="EMBL" id="AE001437">
    <property type="protein sequence ID" value="AAK79965.1"/>
    <property type="molecule type" value="Genomic_DNA"/>
</dbReference>
<gene>
    <name evidence="5" type="ordered locus">CA_C2006</name>
</gene>
<dbReference type="eggNOG" id="COG2091">
    <property type="taxonomic scope" value="Bacteria"/>
</dbReference>
<dbReference type="InterPro" id="IPR008278">
    <property type="entry name" value="4-PPantetheinyl_Trfase_dom"/>
</dbReference>
<evidence type="ECO:0000313" key="5">
    <source>
        <dbReference type="EMBL" id="AAK79965.1"/>
    </source>
</evidence>
<sequence>MDGLEDIKEKLYFNAVTYLEGCNVWVINVNQIRCYFQQIVKTLSQEEITRSNVIKNKKIRELFCLRKGITRILISEYLEINYWEICYYYNEYNKPYVYCNNNQKIYFNISHSKEYLVIGISKAHEIGVDVEKIVLKPRTLPKEIFTYQELQLFNKYDEIYKNQAAYKMWVQKEAICKALGVGITIELNQFSVRVNPCLGYQEYYIYVDSFKCHIKVKVYLKNEYAFAIALIK</sequence>
<dbReference type="PANTHER" id="PTHR12215:SF10">
    <property type="entry name" value="L-AMINOADIPATE-SEMIALDEHYDE DEHYDROGENASE-PHOSPHOPANTETHEINYL TRANSFERASE"/>
    <property type="match status" value="1"/>
</dbReference>
<dbReference type="InterPro" id="IPR050559">
    <property type="entry name" value="P-Pant_transferase_sf"/>
</dbReference>
<dbReference type="STRING" id="272562.CA_C2006"/>